<dbReference type="PROSITE" id="PS51186">
    <property type="entry name" value="GNAT"/>
    <property type="match status" value="1"/>
</dbReference>
<evidence type="ECO:0000256" key="2">
    <source>
        <dbReference type="ARBA" id="ARBA00023315"/>
    </source>
</evidence>
<proteinExistence type="predicted"/>
<dbReference type="InterPro" id="IPR050832">
    <property type="entry name" value="Bact_Acetyltransf"/>
</dbReference>
<evidence type="ECO:0000259" key="3">
    <source>
        <dbReference type="PROSITE" id="PS51186"/>
    </source>
</evidence>
<dbReference type="SUPFAM" id="SSF55729">
    <property type="entry name" value="Acyl-CoA N-acyltransferases (Nat)"/>
    <property type="match status" value="1"/>
</dbReference>
<dbReference type="EMBL" id="LAZR01039139">
    <property type="protein sequence ID" value="KKL17739.1"/>
    <property type="molecule type" value="Genomic_DNA"/>
</dbReference>
<organism evidence="4">
    <name type="scientific">marine sediment metagenome</name>
    <dbReference type="NCBI Taxonomy" id="412755"/>
    <lineage>
        <taxon>unclassified sequences</taxon>
        <taxon>metagenomes</taxon>
        <taxon>ecological metagenomes</taxon>
    </lineage>
</organism>
<dbReference type="Pfam" id="PF00583">
    <property type="entry name" value="Acetyltransf_1"/>
    <property type="match status" value="1"/>
</dbReference>
<gene>
    <name evidence="4" type="ORF">LCGC14_2482530</name>
</gene>
<sequence length="92" mass="10456">MRIIDSTADGDFYLQAIVVDKKLRGDGVGSVLIDSFEERARASRSTRLSLDVSAKNEGARRFYERRGMTVESQWPKRLAIPGLKFYRMTKGL</sequence>
<accession>A0A0F9B762</accession>
<dbReference type="CDD" id="cd04301">
    <property type="entry name" value="NAT_SF"/>
    <property type="match status" value="1"/>
</dbReference>
<protein>
    <recommendedName>
        <fullName evidence="3">N-acetyltransferase domain-containing protein</fullName>
    </recommendedName>
</protein>
<reference evidence="4" key="1">
    <citation type="journal article" date="2015" name="Nature">
        <title>Complex archaea that bridge the gap between prokaryotes and eukaryotes.</title>
        <authorList>
            <person name="Spang A."/>
            <person name="Saw J.H."/>
            <person name="Jorgensen S.L."/>
            <person name="Zaremba-Niedzwiedzka K."/>
            <person name="Martijn J."/>
            <person name="Lind A.E."/>
            <person name="van Eijk R."/>
            <person name="Schleper C."/>
            <person name="Guy L."/>
            <person name="Ettema T.J."/>
        </authorList>
    </citation>
    <scope>NUCLEOTIDE SEQUENCE</scope>
</reference>
<comment type="caution">
    <text evidence="4">The sequence shown here is derived from an EMBL/GenBank/DDBJ whole genome shotgun (WGS) entry which is preliminary data.</text>
</comment>
<dbReference type="InterPro" id="IPR000182">
    <property type="entry name" value="GNAT_dom"/>
</dbReference>
<keyword evidence="1" id="KW-0808">Transferase</keyword>
<dbReference type="GO" id="GO:0016747">
    <property type="term" value="F:acyltransferase activity, transferring groups other than amino-acyl groups"/>
    <property type="evidence" value="ECO:0007669"/>
    <property type="project" value="InterPro"/>
</dbReference>
<dbReference type="PANTHER" id="PTHR43877">
    <property type="entry name" value="AMINOALKYLPHOSPHONATE N-ACETYLTRANSFERASE-RELATED-RELATED"/>
    <property type="match status" value="1"/>
</dbReference>
<dbReference type="Gene3D" id="3.40.630.30">
    <property type="match status" value="1"/>
</dbReference>
<evidence type="ECO:0000256" key="1">
    <source>
        <dbReference type="ARBA" id="ARBA00022679"/>
    </source>
</evidence>
<name>A0A0F9B762_9ZZZZ</name>
<feature type="domain" description="N-acetyltransferase" evidence="3">
    <location>
        <begin position="1"/>
        <end position="92"/>
    </location>
</feature>
<dbReference type="AlphaFoldDB" id="A0A0F9B762"/>
<keyword evidence="2" id="KW-0012">Acyltransferase</keyword>
<evidence type="ECO:0000313" key="4">
    <source>
        <dbReference type="EMBL" id="KKL17739.1"/>
    </source>
</evidence>
<dbReference type="InterPro" id="IPR016181">
    <property type="entry name" value="Acyl_CoA_acyltransferase"/>
</dbReference>